<dbReference type="InterPro" id="IPR011990">
    <property type="entry name" value="TPR-like_helical_dom_sf"/>
</dbReference>
<evidence type="ECO:0008006" key="3">
    <source>
        <dbReference type="Google" id="ProtNLM"/>
    </source>
</evidence>
<keyword evidence="2" id="KW-1185">Reference proteome</keyword>
<organism evidence="1 2">
    <name type="scientific">Robertkochia marina</name>
    <dbReference type="NCBI Taxonomy" id="1227945"/>
    <lineage>
        <taxon>Bacteria</taxon>
        <taxon>Pseudomonadati</taxon>
        <taxon>Bacteroidota</taxon>
        <taxon>Flavobacteriia</taxon>
        <taxon>Flavobacteriales</taxon>
        <taxon>Flavobacteriaceae</taxon>
        <taxon>Robertkochia</taxon>
    </lineage>
</organism>
<dbReference type="OrthoDB" id="1431564at2"/>
<dbReference type="Proteomes" id="UP000305939">
    <property type="component" value="Unassembled WGS sequence"/>
</dbReference>
<proteinExistence type="predicted"/>
<comment type="caution">
    <text evidence="1">The sequence shown here is derived from an EMBL/GenBank/DDBJ whole genome shotgun (WGS) entry which is preliminary data.</text>
</comment>
<dbReference type="Gene3D" id="1.25.40.10">
    <property type="entry name" value="Tetratricopeptide repeat domain"/>
    <property type="match status" value="1"/>
</dbReference>
<gene>
    <name evidence="1" type="ORF">E7Z59_04990</name>
</gene>
<sequence>MKKILATLMLVVTAAGFSQNSQELVSHYEAYYAQMKKQGDVRGVIDALTHLEVLSPSEQRRDTLAYFYANSKQYVQALNVLGTEKDANASDLALEIKAISLKALNQPQLAVQQFDIMFGRNPDVYLAYELADLNLQIGKTVEAKTYITYGLENTKDGQMLPFYEAQPPYQVPLKAAFKYQEGLFLYNEDKTKMDEAIKLIDEAIAMAPNFNMAIQIKDILLKQKQAQAAAEEEGQKEENKN</sequence>
<evidence type="ECO:0000313" key="1">
    <source>
        <dbReference type="EMBL" id="THD69684.1"/>
    </source>
</evidence>
<reference evidence="1 2" key="1">
    <citation type="submission" date="2019-04" db="EMBL/GenBank/DDBJ databases">
        <title>Draft genome sequence of Robertkochia marina CC-AMO-30D.</title>
        <authorList>
            <person name="Hameed A."/>
            <person name="Lin S.-Y."/>
            <person name="Shahina M."/>
            <person name="Lai W.-A."/>
            <person name="Young C.-C."/>
        </authorList>
    </citation>
    <scope>NUCLEOTIDE SEQUENCE [LARGE SCALE GENOMIC DNA]</scope>
    <source>
        <strain evidence="1 2">CC-AMO-30D</strain>
    </source>
</reference>
<evidence type="ECO:0000313" key="2">
    <source>
        <dbReference type="Proteomes" id="UP000305939"/>
    </source>
</evidence>
<dbReference type="EMBL" id="SSMC01000001">
    <property type="protein sequence ID" value="THD69684.1"/>
    <property type="molecule type" value="Genomic_DNA"/>
</dbReference>
<protein>
    <recommendedName>
        <fullName evidence="3">Tetratricopeptide repeat protein</fullName>
    </recommendedName>
</protein>
<accession>A0A4S3M3F0</accession>
<dbReference type="RefSeq" id="WP_136335174.1">
    <property type="nucleotide sequence ID" value="NZ_QXMP01000002.1"/>
</dbReference>
<name>A0A4S3M3F0_9FLAO</name>
<dbReference type="SUPFAM" id="SSF48452">
    <property type="entry name" value="TPR-like"/>
    <property type="match status" value="1"/>
</dbReference>
<dbReference type="AlphaFoldDB" id="A0A4S3M3F0"/>